<dbReference type="Proteomes" id="UP000257109">
    <property type="component" value="Unassembled WGS sequence"/>
</dbReference>
<name>A0A371G3Z6_MUCPR</name>
<evidence type="ECO:0000313" key="3">
    <source>
        <dbReference type="Proteomes" id="UP000257109"/>
    </source>
</evidence>
<feature type="non-terminal residue" evidence="2">
    <location>
        <position position="1"/>
    </location>
</feature>
<keyword evidence="3" id="KW-1185">Reference proteome</keyword>
<feature type="region of interest" description="Disordered" evidence="1">
    <location>
        <begin position="59"/>
        <end position="84"/>
    </location>
</feature>
<evidence type="ECO:0000313" key="2">
    <source>
        <dbReference type="EMBL" id="RDX85295.1"/>
    </source>
</evidence>
<evidence type="ECO:0000256" key="1">
    <source>
        <dbReference type="SAM" id="MobiDB-lite"/>
    </source>
</evidence>
<dbReference type="AlphaFoldDB" id="A0A371G3Z6"/>
<reference evidence="2" key="1">
    <citation type="submission" date="2018-05" db="EMBL/GenBank/DDBJ databases">
        <title>Draft genome of Mucuna pruriens seed.</title>
        <authorList>
            <person name="Nnadi N.E."/>
            <person name="Vos R."/>
            <person name="Hasami M.H."/>
            <person name="Devisetty U.K."/>
            <person name="Aguiy J.C."/>
        </authorList>
    </citation>
    <scope>NUCLEOTIDE SEQUENCE [LARGE SCALE GENOMIC DNA]</scope>
    <source>
        <strain evidence="2">JCA_2017</strain>
    </source>
</reference>
<comment type="caution">
    <text evidence="2">The sequence shown here is derived from an EMBL/GenBank/DDBJ whole genome shotgun (WGS) entry which is preliminary data.</text>
</comment>
<sequence>MWQMGEGIWGNQEEKKLRLVLELMVSTQMEVKLESLDRRMEEMGHELIESFTQQIKSMMEGSHQQGGEKDSEDESSNQEEGYKRKFIERREERMRRLEVPYFIGEDPYKWIIEWRDTLTLTIFMKKRRQGSELVPVVGSYNRQNHVVSIQESVVGVIPKLVVKESMGGFNGLALNPFH</sequence>
<organism evidence="2 3">
    <name type="scientific">Mucuna pruriens</name>
    <name type="common">Velvet bean</name>
    <name type="synonym">Dolichos pruriens</name>
    <dbReference type="NCBI Taxonomy" id="157652"/>
    <lineage>
        <taxon>Eukaryota</taxon>
        <taxon>Viridiplantae</taxon>
        <taxon>Streptophyta</taxon>
        <taxon>Embryophyta</taxon>
        <taxon>Tracheophyta</taxon>
        <taxon>Spermatophyta</taxon>
        <taxon>Magnoliopsida</taxon>
        <taxon>eudicotyledons</taxon>
        <taxon>Gunneridae</taxon>
        <taxon>Pentapetalae</taxon>
        <taxon>rosids</taxon>
        <taxon>fabids</taxon>
        <taxon>Fabales</taxon>
        <taxon>Fabaceae</taxon>
        <taxon>Papilionoideae</taxon>
        <taxon>50 kb inversion clade</taxon>
        <taxon>NPAAA clade</taxon>
        <taxon>indigoferoid/millettioid clade</taxon>
        <taxon>Phaseoleae</taxon>
        <taxon>Mucuna</taxon>
    </lineage>
</organism>
<proteinExistence type="predicted"/>
<protein>
    <submittedName>
        <fullName evidence="2">Uncharacterized protein</fullName>
    </submittedName>
</protein>
<dbReference type="EMBL" id="QJKJ01006830">
    <property type="protein sequence ID" value="RDX85295.1"/>
    <property type="molecule type" value="Genomic_DNA"/>
</dbReference>
<accession>A0A371G3Z6</accession>
<gene>
    <name evidence="2" type="ORF">CR513_33536</name>
</gene>